<evidence type="ECO:0000313" key="8">
    <source>
        <dbReference type="Proteomes" id="UP000228945"/>
    </source>
</evidence>
<dbReference type="AlphaFoldDB" id="A0A2D2AWH8"/>
<dbReference type="Proteomes" id="UP000228945">
    <property type="component" value="Chromosome"/>
</dbReference>
<evidence type="ECO:0000256" key="2">
    <source>
        <dbReference type="ARBA" id="ARBA00022723"/>
    </source>
</evidence>
<protein>
    <submittedName>
        <fullName evidence="7">Taurine dioxygenase</fullName>
    </submittedName>
</protein>
<keyword evidence="3 7" id="KW-0223">Dioxygenase</keyword>
<evidence type="ECO:0000256" key="4">
    <source>
        <dbReference type="ARBA" id="ARBA00023002"/>
    </source>
</evidence>
<feature type="domain" description="TauD/TfdA-like" evidence="6">
    <location>
        <begin position="22"/>
        <end position="287"/>
    </location>
</feature>
<keyword evidence="2" id="KW-0479">Metal-binding</keyword>
<dbReference type="GO" id="GO:0016706">
    <property type="term" value="F:2-oxoglutarate-dependent dioxygenase activity"/>
    <property type="evidence" value="ECO:0007669"/>
    <property type="project" value="UniProtKB-ARBA"/>
</dbReference>
<dbReference type="PANTHER" id="PTHR30468">
    <property type="entry name" value="ALPHA-KETOGLUTARATE-DEPENDENT SULFONATE DIOXYGENASE"/>
    <property type="match status" value="1"/>
</dbReference>
<dbReference type="OrthoDB" id="7209371at2"/>
<keyword evidence="5" id="KW-0408">Iron</keyword>
<evidence type="ECO:0000256" key="1">
    <source>
        <dbReference type="ARBA" id="ARBA00005896"/>
    </source>
</evidence>
<dbReference type="RefSeq" id="WP_099621619.1">
    <property type="nucleotide sequence ID" value="NZ_CP024201.1"/>
</dbReference>
<comment type="similarity">
    <text evidence="1">Belongs to the TfdA dioxygenase family.</text>
</comment>
<sequence length="296" mass="33747">MNAITDRHRFETEVVEGLTFVPAGPVLGAEVEGLDLREELSPGVVAAIRGGLNRYKVLFFRDQDISHEDHIRFGRYFGDLEGHPVTATVPGHPEILHIEAADGLKLREDILPIVRPANKWHTDVTFREKPSFAGILRARTLPPLGGDTIFADTAAIYADLPAEVKEKIGRLKAEHDILQSFGYRVDEAKRKELSEQYPPRAHPVVRTHPETGEKHLFVNHVFTTRILGLDDEEGRDLLAYLVDRVKAPEYQVRFRWSPDAIVFWDNRATQHYAVLDYWPDYRAVERVTVRGDDKPF</sequence>
<dbReference type="PANTHER" id="PTHR30468:SF1">
    <property type="entry name" value="ALPHA-KETOGLUTARATE-DEPENDENT SULFONATE DIOXYGENASE"/>
    <property type="match status" value="1"/>
</dbReference>
<gene>
    <name evidence="7" type="ORF">CSW64_08010</name>
</gene>
<evidence type="ECO:0000313" key="7">
    <source>
        <dbReference type="EMBL" id="ATQ42362.1"/>
    </source>
</evidence>
<dbReference type="KEGG" id="cmb:CSW64_08010"/>
<keyword evidence="8" id="KW-1185">Reference proteome</keyword>
<proteinExistence type="inferred from homology"/>
<dbReference type="GO" id="GO:0046872">
    <property type="term" value="F:metal ion binding"/>
    <property type="evidence" value="ECO:0007669"/>
    <property type="project" value="UniProtKB-KW"/>
</dbReference>
<dbReference type="InterPro" id="IPR051323">
    <property type="entry name" value="AtsK-like"/>
</dbReference>
<dbReference type="Pfam" id="PF02668">
    <property type="entry name" value="TauD"/>
    <property type="match status" value="1"/>
</dbReference>
<name>A0A2D2AWH8_9CAUL</name>
<reference evidence="7 8" key="1">
    <citation type="submission" date="2017-10" db="EMBL/GenBank/DDBJ databases">
        <title>Genome sequence of Caulobacter mirabilis FWC38.</title>
        <authorList>
            <person name="Fiebig A."/>
            <person name="Crosson S."/>
        </authorList>
    </citation>
    <scope>NUCLEOTIDE SEQUENCE [LARGE SCALE GENOMIC DNA]</scope>
    <source>
        <strain evidence="7 8">FWC 38</strain>
    </source>
</reference>
<evidence type="ECO:0000256" key="5">
    <source>
        <dbReference type="ARBA" id="ARBA00023004"/>
    </source>
</evidence>
<evidence type="ECO:0000259" key="6">
    <source>
        <dbReference type="Pfam" id="PF02668"/>
    </source>
</evidence>
<dbReference type="Gene3D" id="3.60.130.10">
    <property type="entry name" value="Clavaminate synthase-like"/>
    <property type="match status" value="1"/>
</dbReference>
<dbReference type="GO" id="GO:0005737">
    <property type="term" value="C:cytoplasm"/>
    <property type="evidence" value="ECO:0007669"/>
    <property type="project" value="TreeGrafter"/>
</dbReference>
<organism evidence="7 8">
    <name type="scientific">Caulobacter mirabilis</name>
    <dbReference type="NCBI Taxonomy" id="69666"/>
    <lineage>
        <taxon>Bacteria</taxon>
        <taxon>Pseudomonadati</taxon>
        <taxon>Pseudomonadota</taxon>
        <taxon>Alphaproteobacteria</taxon>
        <taxon>Caulobacterales</taxon>
        <taxon>Caulobacteraceae</taxon>
        <taxon>Caulobacter</taxon>
    </lineage>
</organism>
<keyword evidence="4" id="KW-0560">Oxidoreductase</keyword>
<dbReference type="EMBL" id="CP024201">
    <property type="protein sequence ID" value="ATQ42362.1"/>
    <property type="molecule type" value="Genomic_DNA"/>
</dbReference>
<dbReference type="SUPFAM" id="SSF51197">
    <property type="entry name" value="Clavaminate synthase-like"/>
    <property type="match status" value="1"/>
</dbReference>
<dbReference type="InterPro" id="IPR003819">
    <property type="entry name" value="TauD/TfdA-like"/>
</dbReference>
<dbReference type="InterPro" id="IPR042098">
    <property type="entry name" value="TauD-like_sf"/>
</dbReference>
<evidence type="ECO:0000256" key="3">
    <source>
        <dbReference type="ARBA" id="ARBA00022964"/>
    </source>
</evidence>
<accession>A0A2D2AWH8</accession>